<dbReference type="GO" id="GO:0016779">
    <property type="term" value="F:nucleotidyltransferase activity"/>
    <property type="evidence" value="ECO:0007669"/>
    <property type="project" value="UniProtKB-KW"/>
</dbReference>
<dbReference type="CDD" id="cd04182">
    <property type="entry name" value="GT_2_like_f"/>
    <property type="match status" value="1"/>
</dbReference>
<dbReference type="InterPro" id="IPR025877">
    <property type="entry name" value="MobA-like_NTP_Trfase"/>
</dbReference>
<proteinExistence type="predicted"/>
<name>A0A0K6IX17_9PROT</name>
<dbReference type="AlphaFoldDB" id="A0A0K6IX17"/>
<dbReference type="Gene3D" id="3.90.550.10">
    <property type="entry name" value="Spore Coat Polysaccharide Biosynthesis Protein SpsA, Chain A"/>
    <property type="match status" value="1"/>
</dbReference>
<evidence type="ECO:0000259" key="2">
    <source>
        <dbReference type="Pfam" id="PF12804"/>
    </source>
</evidence>
<keyword evidence="1" id="KW-0460">Magnesium</keyword>
<accession>A0A0K6IX17</accession>
<keyword evidence="3" id="KW-0548">Nucleotidyltransferase</keyword>
<dbReference type="RefSeq" id="WP_055423862.1">
    <property type="nucleotide sequence ID" value="NZ_CYHH01000009.1"/>
</dbReference>
<keyword evidence="3" id="KW-0808">Transferase</keyword>
<organism evidence="3 4">
    <name type="scientific">Tepidiphilus thermophilus</name>
    <dbReference type="NCBI Taxonomy" id="876478"/>
    <lineage>
        <taxon>Bacteria</taxon>
        <taxon>Pseudomonadati</taxon>
        <taxon>Pseudomonadota</taxon>
        <taxon>Hydrogenophilia</taxon>
        <taxon>Hydrogenophilales</taxon>
        <taxon>Hydrogenophilaceae</taxon>
        <taxon>Tepidiphilus</taxon>
    </lineage>
</organism>
<evidence type="ECO:0000313" key="3">
    <source>
        <dbReference type="EMBL" id="CUB07579.1"/>
    </source>
</evidence>
<sequence>MPEEPEIAALVLAAGQARRFGADKRLALLEVEGRIEPLIVRALRSWVEVFERVAVVLRPGDEAVRGVLSETFADRLRFIECPRADEGMGTSLAAGVAATAEATGWVVGLADMPWVPRAAIAGVRDALTAGAVLAAACRADRRGHPVGFAAPYRAELLGLTGDVGARLLLRRDAEHVVGVAIDDAGIFADVDTPQDLFSRSE</sequence>
<dbReference type="PANTHER" id="PTHR43777:SF1">
    <property type="entry name" value="MOLYBDENUM COFACTOR CYTIDYLYLTRANSFERASE"/>
    <property type="match status" value="1"/>
</dbReference>
<dbReference type="Pfam" id="PF12804">
    <property type="entry name" value="NTP_transf_3"/>
    <property type="match status" value="1"/>
</dbReference>
<dbReference type="Proteomes" id="UP000182108">
    <property type="component" value="Unassembled WGS sequence"/>
</dbReference>
<dbReference type="SUPFAM" id="SSF53448">
    <property type="entry name" value="Nucleotide-diphospho-sugar transferases"/>
    <property type="match status" value="1"/>
</dbReference>
<evidence type="ECO:0000313" key="4">
    <source>
        <dbReference type="Proteomes" id="UP000182108"/>
    </source>
</evidence>
<reference evidence="4" key="1">
    <citation type="submission" date="2015-08" db="EMBL/GenBank/DDBJ databases">
        <authorList>
            <person name="Babu N.S."/>
            <person name="Beckwith C.J."/>
            <person name="Beseler K.G."/>
            <person name="Brison A."/>
            <person name="Carone J.V."/>
            <person name="Caskin T.P."/>
            <person name="Diamond M."/>
            <person name="Durham M.E."/>
            <person name="Foxe J.M."/>
            <person name="Go M."/>
            <person name="Henderson B.A."/>
            <person name="Jones I.B."/>
            <person name="McGettigan J.A."/>
            <person name="Micheletti S.J."/>
            <person name="Nasrallah M.E."/>
            <person name="Ortiz D."/>
            <person name="Piller C.R."/>
            <person name="Privatt S.R."/>
            <person name="Schneider S.L."/>
            <person name="Sharp S."/>
            <person name="Smith T.C."/>
            <person name="Stanton J.D."/>
            <person name="Ullery H.E."/>
            <person name="Wilson R.J."/>
            <person name="Serrano M.G."/>
            <person name="Buck G."/>
            <person name="Lee V."/>
            <person name="Wang Y."/>
            <person name="Carvalho R."/>
            <person name="Voegtly L."/>
            <person name="Shi R."/>
            <person name="Duckworth R."/>
            <person name="Johnson A."/>
            <person name="Loviza R."/>
            <person name="Walstead R."/>
            <person name="Shah Z."/>
            <person name="Kiflezghi M."/>
            <person name="Wade K."/>
            <person name="Ball S.L."/>
            <person name="Bradley K.W."/>
            <person name="Asai D.J."/>
            <person name="Bowman C.A."/>
            <person name="Russell D.A."/>
            <person name="Pope W.H."/>
            <person name="Jacobs-Sera D."/>
            <person name="Hendrix R.W."/>
            <person name="Hatfull G.F."/>
        </authorList>
    </citation>
    <scope>NUCLEOTIDE SEQUENCE [LARGE SCALE GENOMIC DNA]</scope>
    <source>
        <strain evidence="4">JCM 19170</strain>
    </source>
</reference>
<feature type="domain" description="MobA-like NTP transferase" evidence="2">
    <location>
        <begin position="9"/>
        <end position="172"/>
    </location>
</feature>
<protein>
    <submittedName>
        <fullName evidence="3">CTP:molybdopterin cytidylyltransferase MocA</fullName>
    </submittedName>
</protein>
<evidence type="ECO:0000256" key="1">
    <source>
        <dbReference type="ARBA" id="ARBA00022842"/>
    </source>
</evidence>
<keyword evidence="4" id="KW-1185">Reference proteome</keyword>
<dbReference type="PANTHER" id="PTHR43777">
    <property type="entry name" value="MOLYBDENUM COFACTOR CYTIDYLYLTRANSFERASE"/>
    <property type="match status" value="1"/>
</dbReference>
<gene>
    <name evidence="3" type="ORF">Ga0061068_1098</name>
</gene>
<dbReference type="InterPro" id="IPR029044">
    <property type="entry name" value="Nucleotide-diphossugar_trans"/>
</dbReference>
<dbReference type="EMBL" id="CYHH01000009">
    <property type="protein sequence ID" value="CUB07579.1"/>
    <property type="molecule type" value="Genomic_DNA"/>
</dbReference>